<sequence>MYAVFASGGKQHRVEVGNLIDMEKLDVDVGESVTFPSVLTVVDDDGQLQAGSPYLENTSVTGEVVQQARTKKTIVFKSKRRKGYKRKLGHRQSFTRVKITAIGAVEEESDGS</sequence>
<dbReference type="GO" id="GO:0006412">
    <property type="term" value="P:translation"/>
    <property type="evidence" value="ECO:0007669"/>
    <property type="project" value="InterPro"/>
</dbReference>
<dbReference type="InterPro" id="IPR001787">
    <property type="entry name" value="Ribosomal_bL21"/>
</dbReference>
<dbReference type="InterPro" id="IPR036164">
    <property type="entry name" value="bL21-like_sf"/>
</dbReference>
<dbReference type="Proteomes" id="UP001174909">
    <property type="component" value="Unassembled WGS sequence"/>
</dbReference>
<protein>
    <recommendedName>
        <fullName evidence="6">Large ribosomal subunit protein bL21m</fullName>
    </recommendedName>
</protein>
<dbReference type="Pfam" id="PF00829">
    <property type="entry name" value="Ribosomal_L21p"/>
    <property type="match status" value="1"/>
</dbReference>
<dbReference type="GO" id="GO:0005840">
    <property type="term" value="C:ribosome"/>
    <property type="evidence" value="ECO:0007669"/>
    <property type="project" value="UniProtKB-KW"/>
</dbReference>
<accession>A0AA35S955</accession>
<gene>
    <name evidence="7" type="ORF">GBAR_LOCUS14436</name>
</gene>
<organism evidence="7 8">
    <name type="scientific">Geodia barretti</name>
    <name type="common">Barrett's horny sponge</name>
    <dbReference type="NCBI Taxonomy" id="519541"/>
    <lineage>
        <taxon>Eukaryota</taxon>
        <taxon>Metazoa</taxon>
        <taxon>Porifera</taxon>
        <taxon>Demospongiae</taxon>
        <taxon>Heteroscleromorpha</taxon>
        <taxon>Tetractinellida</taxon>
        <taxon>Astrophorina</taxon>
        <taxon>Geodiidae</taxon>
        <taxon>Geodia</taxon>
    </lineage>
</organism>
<dbReference type="SUPFAM" id="SSF141091">
    <property type="entry name" value="L21p-like"/>
    <property type="match status" value="1"/>
</dbReference>
<comment type="similarity">
    <text evidence="1">Belongs to the bacterial ribosomal protein bL21 family.</text>
</comment>
<keyword evidence="2" id="KW-0699">rRNA-binding</keyword>
<dbReference type="InterPro" id="IPR018258">
    <property type="entry name" value="Ribosomal_bL21_CS"/>
</dbReference>
<dbReference type="PROSITE" id="PS01169">
    <property type="entry name" value="RIBOSOMAL_L21"/>
    <property type="match status" value="1"/>
</dbReference>
<dbReference type="PANTHER" id="PTHR21349:SF0">
    <property type="entry name" value="LARGE RIBOSOMAL SUBUNIT PROTEIN BL21M"/>
    <property type="match status" value="1"/>
</dbReference>
<dbReference type="InterPro" id="IPR028909">
    <property type="entry name" value="bL21-like"/>
</dbReference>
<dbReference type="HAMAP" id="MF_01363">
    <property type="entry name" value="Ribosomal_bL21"/>
    <property type="match status" value="1"/>
</dbReference>
<evidence type="ECO:0000256" key="2">
    <source>
        <dbReference type="ARBA" id="ARBA00022730"/>
    </source>
</evidence>
<dbReference type="EMBL" id="CASHTH010002105">
    <property type="protein sequence ID" value="CAI8024918.1"/>
    <property type="molecule type" value="Genomic_DNA"/>
</dbReference>
<keyword evidence="4 7" id="KW-0689">Ribosomal protein</keyword>
<keyword evidence="8" id="KW-1185">Reference proteome</keyword>
<dbReference type="AlphaFoldDB" id="A0AA35S955"/>
<reference evidence="7" key="1">
    <citation type="submission" date="2023-03" db="EMBL/GenBank/DDBJ databases">
        <authorList>
            <person name="Steffen K."/>
            <person name="Cardenas P."/>
        </authorList>
    </citation>
    <scope>NUCLEOTIDE SEQUENCE</scope>
</reference>
<dbReference type="GO" id="GO:1990904">
    <property type="term" value="C:ribonucleoprotein complex"/>
    <property type="evidence" value="ECO:0007669"/>
    <property type="project" value="UniProtKB-KW"/>
</dbReference>
<evidence type="ECO:0000313" key="8">
    <source>
        <dbReference type="Proteomes" id="UP001174909"/>
    </source>
</evidence>
<dbReference type="PANTHER" id="PTHR21349">
    <property type="entry name" value="50S RIBOSOMAL PROTEIN L21"/>
    <property type="match status" value="1"/>
</dbReference>
<evidence type="ECO:0000256" key="4">
    <source>
        <dbReference type="ARBA" id="ARBA00022980"/>
    </source>
</evidence>
<name>A0AA35S955_GEOBA</name>
<dbReference type="NCBIfam" id="TIGR00061">
    <property type="entry name" value="L21"/>
    <property type="match status" value="1"/>
</dbReference>
<comment type="caution">
    <text evidence="7">The sequence shown here is derived from an EMBL/GenBank/DDBJ whole genome shotgun (WGS) entry which is preliminary data.</text>
</comment>
<evidence type="ECO:0000256" key="1">
    <source>
        <dbReference type="ARBA" id="ARBA00008563"/>
    </source>
</evidence>
<proteinExistence type="inferred from homology"/>
<keyword evidence="3" id="KW-0694">RNA-binding</keyword>
<dbReference type="GO" id="GO:0019843">
    <property type="term" value="F:rRNA binding"/>
    <property type="evidence" value="ECO:0007669"/>
    <property type="project" value="UniProtKB-KW"/>
</dbReference>
<dbReference type="GO" id="GO:0005737">
    <property type="term" value="C:cytoplasm"/>
    <property type="evidence" value="ECO:0007669"/>
    <property type="project" value="UniProtKB-ARBA"/>
</dbReference>
<evidence type="ECO:0000313" key="7">
    <source>
        <dbReference type="EMBL" id="CAI8024918.1"/>
    </source>
</evidence>
<evidence type="ECO:0000256" key="3">
    <source>
        <dbReference type="ARBA" id="ARBA00022884"/>
    </source>
</evidence>
<evidence type="ECO:0000256" key="5">
    <source>
        <dbReference type="ARBA" id="ARBA00023274"/>
    </source>
</evidence>
<keyword evidence="5" id="KW-0687">Ribonucleoprotein</keyword>
<evidence type="ECO:0000256" key="6">
    <source>
        <dbReference type="ARBA" id="ARBA00044129"/>
    </source>
</evidence>
<dbReference type="GO" id="GO:0003735">
    <property type="term" value="F:structural constituent of ribosome"/>
    <property type="evidence" value="ECO:0007669"/>
    <property type="project" value="InterPro"/>
</dbReference>